<dbReference type="GO" id="GO:0044594">
    <property type="term" value="F:17-beta-hydroxysteroid dehydrogenase (NAD+) activity"/>
    <property type="evidence" value="ECO:0007669"/>
    <property type="project" value="TreeGrafter"/>
</dbReference>
<dbReference type="GO" id="GO:0006635">
    <property type="term" value="P:fatty acid beta-oxidation"/>
    <property type="evidence" value="ECO:0007669"/>
    <property type="project" value="TreeGrafter"/>
</dbReference>
<dbReference type="InterPro" id="IPR002539">
    <property type="entry name" value="MaoC-like_dom"/>
</dbReference>
<dbReference type="GO" id="GO:0004300">
    <property type="term" value="F:enoyl-CoA hydratase activity"/>
    <property type="evidence" value="ECO:0007669"/>
    <property type="project" value="TreeGrafter"/>
</dbReference>
<dbReference type="OrthoDB" id="5522043at2"/>
<evidence type="ECO:0000259" key="1">
    <source>
        <dbReference type="Pfam" id="PF01575"/>
    </source>
</evidence>
<evidence type="ECO:0000259" key="2">
    <source>
        <dbReference type="Pfam" id="PF22622"/>
    </source>
</evidence>
<dbReference type="SUPFAM" id="SSF54637">
    <property type="entry name" value="Thioesterase/thiol ester dehydrase-isomerase"/>
    <property type="match status" value="2"/>
</dbReference>
<proteinExistence type="predicted"/>
<dbReference type="AlphaFoldDB" id="A0A437LVV2"/>
<keyword evidence="4" id="KW-1185">Reference proteome</keyword>
<evidence type="ECO:0000313" key="4">
    <source>
        <dbReference type="Proteomes" id="UP000282971"/>
    </source>
</evidence>
<dbReference type="EMBL" id="SACN01000005">
    <property type="protein sequence ID" value="RVT89519.1"/>
    <property type="molecule type" value="Genomic_DNA"/>
</dbReference>
<protein>
    <submittedName>
        <fullName evidence="3">MaoC family protein</fullName>
    </submittedName>
</protein>
<accession>A0A437LVV2</accession>
<dbReference type="PANTHER" id="PTHR13078">
    <property type="entry name" value="PEROXISOMAL MULTIFUNCTIONAL ENZYME TYPE 2-RELATED"/>
    <property type="match status" value="1"/>
</dbReference>
<sequence length="276" mass="29658">MAYEGKGRQDWSVKDTIIYNLGVGFGISAIDDPEQLRFVLEDKIASFPTMGAVVAISAGMYADPRYGIAYNKILHGEEAIELLRPMPASATFTSTNKVDGIWDRGAEGGAIMQVSRTVFADDEAVAVNRSVYMLRGNGGFGGSMEGAPKAAAAPDRDPDGYYDLATRDEQALIYRLSGDTNPLHSVPKVAAKAGFPKPILMGLCNWAIAARGLVAGLADGDQTRLKRVGARFASVVYPGETIRTEYWKLGDGEIAFRCRVVERDQIVLTGGKATIA</sequence>
<dbReference type="Proteomes" id="UP000282971">
    <property type="component" value="Unassembled WGS sequence"/>
</dbReference>
<dbReference type="InterPro" id="IPR029069">
    <property type="entry name" value="HotDog_dom_sf"/>
</dbReference>
<feature type="domain" description="MaoC-like" evidence="1">
    <location>
        <begin position="151"/>
        <end position="266"/>
    </location>
</feature>
<dbReference type="CDD" id="cd03448">
    <property type="entry name" value="HDE_HSD"/>
    <property type="match status" value="1"/>
</dbReference>
<reference evidence="3 4" key="1">
    <citation type="submission" date="2019-01" db="EMBL/GenBank/DDBJ databases">
        <authorList>
            <person name="Chen W.-M."/>
        </authorList>
    </citation>
    <scope>NUCLEOTIDE SEQUENCE [LARGE SCALE GENOMIC DNA]</scope>
    <source>
        <strain evidence="3 4">CCP-7</strain>
    </source>
</reference>
<feature type="domain" description="Peroxisomal multifunctional enzyme type 2-like N-terminal" evidence="2">
    <location>
        <begin position="12"/>
        <end position="136"/>
    </location>
</feature>
<dbReference type="InterPro" id="IPR054357">
    <property type="entry name" value="MFE-2_N"/>
</dbReference>
<organism evidence="3 4">
    <name type="scientific">Sphingomonas crocodyli</name>
    <dbReference type="NCBI Taxonomy" id="1979270"/>
    <lineage>
        <taxon>Bacteria</taxon>
        <taxon>Pseudomonadati</taxon>
        <taxon>Pseudomonadota</taxon>
        <taxon>Alphaproteobacteria</taxon>
        <taxon>Sphingomonadales</taxon>
        <taxon>Sphingomonadaceae</taxon>
        <taxon>Sphingomonas</taxon>
    </lineage>
</organism>
<evidence type="ECO:0000313" key="3">
    <source>
        <dbReference type="EMBL" id="RVT89519.1"/>
    </source>
</evidence>
<dbReference type="Pfam" id="PF22622">
    <property type="entry name" value="MFE-2_hydrat-2_N"/>
    <property type="match status" value="1"/>
</dbReference>
<comment type="caution">
    <text evidence="3">The sequence shown here is derived from an EMBL/GenBank/DDBJ whole genome shotgun (WGS) entry which is preliminary data.</text>
</comment>
<dbReference type="Gene3D" id="3.10.129.10">
    <property type="entry name" value="Hotdog Thioesterase"/>
    <property type="match status" value="1"/>
</dbReference>
<gene>
    <name evidence="3" type="ORF">EOD43_21290</name>
</gene>
<name>A0A437LVV2_9SPHN</name>
<dbReference type="GO" id="GO:0003857">
    <property type="term" value="F:(3S)-3-hydroxyacyl-CoA dehydrogenase (NAD+) activity"/>
    <property type="evidence" value="ECO:0007669"/>
    <property type="project" value="TreeGrafter"/>
</dbReference>
<dbReference type="PANTHER" id="PTHR13078:SF56">
    <property type="entry name" value="PEROXISOMAL MULTIFUNCTIONAL ENZYME TYPE 2"/>
    <property type="match status" value="1"/>
</dbReference>
<dbReference type="Pfam" id="PF01575">
    <property type="entry name" value="MaoC_dehydratas"/>
    <property type="match status" value="1"/>
</dbReference>